<comment type="caution">
    <text evidence="1">The sequence shown here is derived from an EMBL/GenBank/DDBJ whole genome shotgun (WGS) entry which is preliminary data.</text>
</comment>
<reference evidence="1 2" key="1">
    <citation type="submission" date="2019-05" db="EMBL/GenBank/DDBJ databases">
        <title>Another draft genome of Portunus trituberculatus and its Hox gene families provides insights of decapod evolution.</title>
        <authorList>
            <person name="Jeong J.-H."/>
            <person name="Song I."/>
            <person name="Kim S."/>
            <person name="Choi T."/>
            <person name="Kim D."/>
            <person name="Ryu S."/>
            <person name="Kim W."/>
        </authorList>
    </citation>
    <scope>NUCLEOTIDE SEQUENCE [LARGE SCALE GENOMIC DNA]</scope>
    <source>
        <tissue evidence="1">Muscle</tissue>
    </source>
</reference>
<accession>A0A5B7DDF8</accession>
<gene>
    <name evidence="1" type="ORF">E2C01_012251</name>
</gene>
<dbReference type="AlphaFoldDB" id="A0A5B7DDF8"/>
<name>A0A5B7DDF8_PORTR</name>
<evidence type="ECO:0000313" key="2">
    <source>
        <dbReference type="Proteomes" id="UP000324222"/>
    </source>
</evidence>
<dbReference type="EMBL" id="VSRR010000761">
    <property type="protein sequence ID" value="MPC19338.1"/>
    <property type="molecule type" value="Genomic_DNA"/>
</dbReference>
<protein>
    <submittedName>
        <fullName evidence="1">Uncharacterized protein</fullName>
    </submittedName>
</protein>
<organism evidence="1 2">
    <name type="scientific">Portunus trituberculatus</name>
    <name type="common">Swimming crab</name>
    <name type="synonym">Neptunus trituberculatus</name>
    <dbReference type="NCBI Taxonomy" id="210409"/>
    <lineage>
        <taxon>Eukaryota</taxon>
        <taxon>Metazoa</taxon>
        <taxon>Ecdysozoa</taxon>
        <taxon>Arthropoda</taxon>
        <taxon>Crustacea</taxon>
        <taxon>Multicrustacea</taxon>
        <taxon>Malacostraca</taxon>
        <taxon>Eumalacostraca</taxon>
        <taxon>Eucarida</taxon>
        <taxon>Decapoda</taxon>
        <taxon>Pleocyemata</taxon>
        <taxon>Brachyura</taxon>
        <taxon>Eubrachyura</taxon>
        <taxon>Portunoidea</taxon>
        <taxon>Portunidae</taxon>
        <taxon>Portuninae</taxon>
        <taxon>Portunus</taxon>
    </lineage>
</organism>
<evidence type="ECO:0000313" key="1">
    <source>
        <dbReference type="EMBL" id="MPC19338.1"/>
    </source>
</evidence>
<keyword evidence="2" id="KW-1185">Reference proteome</keyword>
<sequence length="70" mass="7906">MPHPRCQICFHRKFTTSPPGGSVNRRYPVCRLICVTLAPAGVRADHTLPFHLLPPRCFDHAPQSHLQPQP</sequence>
<dbReference type="Proteomes" id="UP000324222">
    <property type="component" value="Unassembled WGS sequence"/>
</dbReference>
<proteinExistence type="predicted"/>